<proteinExistence type="predicted"/>
<dbReference type="AlphaFoldDB" id="A0A811US96"/>
<protein>
    <submittedName>
        <fullName evidence="3">(Mediterranean fruit fly) hypothetical protein</fullName>
    </submittedName>
</protein>
<name>A0A811US96_CERCA</name>
<dbReference type="EMBL" id="CAJHJT010000012">
    <property type="protein sequence ID" value="CAD7000637.1"/>
    <property type="molecule type" value="Genomic_DNA"/>
</dbReference>
<sequence length="111" mass="12324">MSAQMSKLSTRLRNAGSEAAPCATCMRQLARVRRQSTSKQRQIARKPPDRQLLPTVYNGNGQAMRMTNSSSRSIIYHWIHVLNASATTFCCAFSGLPGIQLVIIIIDVNIF</sequence>
<feature type="region of interest" description="Disordered" evidence="1">
    <location>
        <begin position="34"/>
        <end position="55"/>
    </location>
</feature>
<keyword evidence="2" id="KW-0812">Transmembrane</keyword>
<evidence type="ECO:0000313" key="4">
    <source>
        <dbReference type="Proteomes" id="UP000606786"/>
    </source>
</evidence>
<evidence type="ECO:0000256" key="2">
    <source>
        <dbReference type="SAM" id="Phobius"/>
    </source>
</evidence>
<gene>
    <name evidence="3" type="ORF">CCAP1982_LOCUS9111</name>
</gene>
<organism evidence="3 4">
    <name type="scientific">Ceratitis capitata</name>
    <name type="common">Mediterranean fruit fly</name>
    <name type="synonym">Tephritis capitata</name>
    <dbReference type="NCBI Taxonomy" id="7213"/>
    <lineage>
        <taxon>Eukaryota</taxon>
        <taxon>Metazoa</taxon>
        <taxon>Ecdysozoa</taxon>
        <taxon>Arthropoda</taxon>
        <taxon>Hexapoda</taxon>
        <taxon>Insecta</taxon>
        <taxon>Pterygota</taxon>
        <taxon>Neoptera</taxon>
        <taxon>Endopterygota</taxon>
        <taxon>Diptera</taxon>
        <taxon>Brachycera</taxon>
        <taxon>Muscomorpha</taxon>
        <taxon>Tephritoidea</taxon>
        <taxon>Tephritidae</taxon>
        <taxon>Ceratitis</taxon>
        <taxon>Ceratitis</taxon>
    </lineage>
</organism>
<reference evidence="3" key="1">
    <citation type="submission" date="2020-11" db="EMBL/GenBank/DDBJ databases">
        <authorList>
            <person name="Whitehead M."/>
        </authorList>
    </citation>
    <scope>NUCLEOTIDE SEQUENCE</scope>
    <source>
        <strain evidence="3">EGII</strain>
    </source>
</reference>
<keyword evidence="2" id="KW-1133">Transmembrane helix</keyword>
<evidence type="ECO:0000256" key="1">
    <source>
        <dbReference type="SAM" id="MobiDB-lite"/>
    </source>
</evidence>
<accession>A0A811US96</accession>
<evidence type="ECO:0000313" key="3">
    <source>
        <dbReference type="EMBL" id="CAD7000637.1"/>
    </source>
</evidence>
<keyword evidence="2" id="KW-0472">Membrane</keyword>
<keyword evidence="4" id="KW-1185">Reference proteome</keyword>
<dbReference type="Proteomes" id="UP000606786">
    <property type="component" value="Unassembled WGS sequence"/>
</dbReference>
<feature type="transmembrane region" description="Helical" evidence="2">
    <location>
        <begin position="74"/>
        <end position="106"/>
    </location>
</feature>
<comment type="caution">
    <text evidence="3">The sequence shown here is derived from an EMBL/GenBank/DDBJ whole genome shotgun (WGS) entry which is preliminary data.</text>
</comment>